<keyword evidence="4" id="KW-0597">Phosphoprotein</keyword>
<dbReference type="Pfam" id="PF00196">
    <property type="entry name" value="GerE"/>
    <property type="match status" value="1"/>
</dbReference>
<dbReference type="SMART" id="SM00421">
    <property type="entry name" value="HTH_LUXR"/>
    <property type="match status" value="1"/>
</dbReference>
<keyword evidence="3" id="KW-0804">Transcription</keyword>
<keyword evidence="8" id="KW-1185">Reference proteome</keyword>
<name>A0A1Z1F917_9SPHN</name>
<evidence type="ECO:0000256" key="2">
    <source>
        <dbReference type="ARBA" id="ARBA00023125"/>
    </source>
</evidence>
<reference evidence="7 8" key="1">
    <citation type="submission" date="2017-01" db="EMBL/GenBank/DDBJ databases">
        <title>Complete genome sequence of esterase-producing bacterium Croceicoccus marinus E4A9.</title>
        <authorList>
            <person name="Wu Y.-H."/>
            <person name="Cheng H."/>
            <person name="Xu L."/>
            <person name="Huo Y.-Y."/>
            <person name="Wang C.-S."/>
            <person name="Xu X.-W."/>
        </authorList>
    </citation>
    <scope>NUCLEOTIDE SEQUENCE [LARGE SCALE GENOMIC DNA]</scope>
    <source>
        <strain evidence="7 8">E4A9</strain>
    </source>
</reference>
<evidence type="ECO:0000256" key="3">
    <source>
        <dbReference type="ARBA" id="ARBA00023163"/>
    </source>
</evidence>
<dbReference type="PROSITE" id="PS50110">
    <property type="entry name" value="RESPONSE_REGULATORY"/>
    <property type="match status" value="1"/>
</dbReference>
<gene>
    <name evidence="7" type="ORF">A9D14_02655</name>
</gene>
<dbReference type="PANTHER" id="PTHR44688">
    <property type="entry name" value="DNA-BINDING TRANSCRIPTIONAL ACTIVATOR DEVR_DOSR"/>
    <property type="match status" value="1"/>
</dbReference>
<dbReference type="InterPro" id="IPR016032">
    <property type="entry name" value="Sig_transdc_resp-reg_C-effctor"/>
</dbReference>
<dbReference type="Proteomes" id="UP000195807">
    <property type="component" value="Chromosome"/>
</dbReference>
<dbReference type="InterPro" id="IPR001789">
    <property type="entry name" value="Sig_transdc_resp-reg_receiver"/>
</dbReference>
<dbReference type="GO" id="GO:0006355">
    <property type="term" value="P:regulation of DNA-templated transcription"/>
    <property type="evidence" value="ECO:0007669"/>
    <property type="project" value="InterPro"/>
</dbReference>
<evidence type="ECO:0000259" key="6">
    <source>
        <dbReference type="PROSITE" id="PS50110"/>
    </source>
</evidence>
<dbReference type="PRINTS" id="PR00038">
    <property type="entry name" value="HTHLUXR"/>
</dbReference>
<feature type="domain" description="Response regulatory" evidence="6">
    <location>
        <begin position="5"/>
        <end position="117"/>
    </location>
</feature>
<feature type="domain" description="HTH luxR-type" evidence="5">
    <location>
        <begin position="133"/>
        <end position="198"/>
    </location>
</feature>
<evidence type="ECO:0000256" key="1">
    <source>
        <dbReference type="ARBA" id="ARBA00023015"/>
    </source>
</evidence>
<dbReference type="GO" id="GO:0000160">
    <property type="term" value="P:phosphorelay signal transduction system"/>
    <property type="evidence" value="ECO:0007669"/>
    <property type="project" value="InterPro"/>
</dbReference>
<evidence type="ECO:0000313" key="8">
    <source>
        <dbReference type="Proteomes" id="UP000195807"/>
    </source>
</evidence>
<dbReference type="PANTHER" id="PTHR44688:SF16">
    <property type="entry name" value="DNA-BINDING TRANSCRIPTIONAL ACTIVATOR DEVR_DOSR"/>
    <property type="match status" value="1"/>
</dbReference>
<dbReference type="Gene3D" id="1.10.10.10">
    <property type="entry name" value="Winged helix-like DNA-binding domain superfamily/Winged helix DNA-binding domain"/>
    <property type="match status" value="1"/>
</dbReference>
<keyword evidence="1" id="KW-0805">Transcription regulation</keyword>
<dbReference type="Gene3D" id="3.40.50.2300">
    <property type="match status" value="1"/>
</dbReference>
<dbReference type="PROSITE" id="PS50043">
    <property type="entry name" value="HTH_LUXR_2"/>
    <property type="match status" value="1"/>
</dbReference>
<dbReference type="InterPro" id="IPR000792">
    <property type="entry name" value="Tscrpt_reg_LuxR_C"/>
</dbReference>
<keyword evidence="2" id="KW-0238">DNA-binding</keyword>
<evidence type="ECO:0000313" key="7">
    <source>
        <dbReference type="EMBL" id="ARU15281.1"/>
    </source>
</evidence>
<organism evidence="7 8">
    <name type="scientific">Croceicoccus marinus</name>
    <dbReference type="NCBI Taxonomy" id="450378"/>
    <lineage>
        <taxon>Bacteria</taxon>
        <taxon>Pseudomonadati</taxon>
        <taxon>Pseudomonadota</taxon>
        <taxon>Alphaproteobacteria</taxon>
        <taxon>Sphingomonadales</taxon>
        <taxon>Erythrobacteraceae</taxon>
        <taxon>Croceicoccus</taxon>
    </lineage>
</organism>
<sequence length="204" mass="22716">MRRVRVHVLDANPLRRAQLARALNEAGAHAEIYESEDELCARALISGFITADHDTFGTDTGQGDVIRLMEKTGLPVSIYSDEPALARVVRAMLEGAFDYMSWPISKAKLVDLLRNSEHLEQTLTQELKARTEALELLAYLSPREREVLSLAAEGHSNKSTARVLDLSPRTVEIHRSKAFKKINARSVADAIRICLQGGLSQQQR</sequence>
<evidence type="ECO:0008006" key="9">
    <source>
        <dbReference type="Google" id="ProtNLM"/>
    </source>
</evidence>
<dbReference type="SUPFAM" id="SSF46894">
    <property type="entry name" value="C-terminal effector domain of the bipartite response regulators"/>
    <property type="match status" value="1"/>
</dbReference>
<evidence type="ECO:0000259" key="5">
    <source>
        <dbReference type="PROSITE" id="PS50043"/>
    </source>
</evidence>
<evidence type="ECO:0000256" key="4">
    <source>
        <dbReference type="PROSITE-ProRule" id="PRU00169"/>
    </source>
</evidence>
<dbReference type="AlphaFoldDB" id="A0A1Z1F917"/>
<dbReference type="GO" id="GO:0003677">
    <property type="term" value="F:DNA binding"/>
    <property type="evidence" value="ECO:0007669"/>
    <property type="project" value="UniProtKB-KW"/>
</dbReference>
<proteinExistence type="predicted"/>
<dbReference type="KEGG" id="cman:A9D14_02655"/>
<protein>
    <recommendedName>
        <fullName evidence="9">HTH luxR-type domain-containing protein</fullName>
    </recommendedName>
</protein>
<dbReference type="CDD" id="cd06170">
    <property type="entry name" value="LuxR_C_like"/>
    <property type="match status" value="1"/>
</dbReference>
<dbReference type="InterPro" id="IPR011006">
    <property type="entry name" value="CheY-like_superfamily"/>
</dbReference>
<dbReference type="SUPFAM" id="SSF52172">
    <property type="entry name" value="CheY-like"/>
    <property type="match status" value="1"/>
</dbReference>
<accession>A0A1Z1F917</accession>
<dbReference type="InterPro" id="IPR036388">
    <property type="entry name" value="WH-like_DNA-bd_sf"/>
</dbReference>
<dbReference type="EMBL" id="CP019602">
    <property type="protein sequence ID" value="ARU15281.1"/>
    <property type="molecule type" value="Genomic_DNA"/>
</dbReference>
<feature type="modified residue" description="4-aspartylphosphate" evidence="4">
    <location>
        <position position="52"/>
    </location>
</feature>